<sequence length="102" mass="11639">MLADGGWSRPVRVESVPSARCRVTTSSGPQMQVPQCKRQVVAPPIMQMILCRRKRRMHVQMTFGIPHPYRASPAWRNAGDILMRHGGHRAGRRPNPWEKIDT</sequence>
<protein>
    <submittedName>
        <fullName evidence="1">Uncharacterized protein</fullName>
    </submittedName>
</protein>
<keyword evidence="2" id="KW-1185">Reference proteome</keyword>
<evidence type="ECO:0000313" key="2">
    <source>
        <dbReference type="Proteomes" id="UP000619293"/>
    </source>
</evidence>
<dbReference type="EMBL" id="BONG01000039">
    <property type="protein sequence ID" value="GIF91955.1"/>
    <property type="molecule type" value="Genomic_DNA"/>
</dbReference>
<dbReference type="AlphaFoldDB" id="A0A8J3NV69"/>
<organism evidence="1 2">
    <name type="scientific">Catellatospora chokoriensis</name>
    <dbReference type="NCBI Taxonomy" id="310353"/>
    <lineage>
        <taxon>Bacteria</taxon>
        <taxon>Bacillati</taxon>
        <taxon>Actinomycetota</taxon>
        <taxon>Actinomycetes</taxon>
        <taxon>Micromonosporales</taxon>
        <taxon>Micromonosporaceae</taxon>
        <taxon>Catellatospora</taxon>
    </lineage>
</organism>
<reference evidence="1 2" key="1">
    <citation type="submission" date="2021-01" db="EMBL/GenBank/DDBJ databases">
        <title>Whole genome shotgun sequence of Catellatospora chokoriensis NBRC 107358.</title>
        <authorList>
            <person name="Komaki H."/>
            <person name="Tamura T."/>
        </authorList>
    </citation>
    <scope>NUCLEOTIDE SEQUENCE [LARGE SCALE GENOMIC DNA]</scope>
    <source>
        <strain evidence="1 2">NBRC 107358</strain>
    </source>
</reference>
<dbReference type="Proteomes" id="UP000619293">
    <property type="component" value="Unassembled WGS sequence"/>
</dbReference>
<comment type="caution">
    <text evidence="1">The sequence shown here is derived from an EMBL/GenBank/DDBJ whole genome shotgun (WGS) entry which is preliminary data.</text>
</comment>
<gene>
    <name evidence="1" type="ORF">Cch02nite_53990</name>
</gene>
<name>A0A8J3NV69_9ACTN</name>
<accession>A0A8J3NV69</accession>
<proteinExistence type="predicted"/>
<evidence type="ECO:0000313" key="1">
    <source>
        <dbReference type="EMBL" id="GIF91955.1"/>
    </source>
</evidence>